<organism evidence="1 2">
    <name type="scientific">Desulfosarcina alkanivorans</name>
    <dbReference type="NCBI Taxonomy" id="571177"/>
    <lineage>
        <taxon>Bacteria</taxon>
        <taxon>Pseudomonadati</taxon>
        <taxon>Thermodesulfobacteriota</taxon>
        <taxon>Desulfobacteria</taxon>
        <taxon>Desulfobacterales</taxon>
        <taxon>Desulfosarcinaceae</taxon>
        <taxon>Desulfosarcina</taxon>
    </lineage>
</organism>
<proteinExistence type="predicted"/>
<sequence length="59" mass="6618">MFTICLNFGTSYISECNPNLFGFFTDPNILISSKTKSVAKSWQESTRNGEGRFCEIDTA</sequence>
<name>A0A5K7YRN4_9BACT</name>
<dbReference type="Proteomes" id="UP000427906">
    <property type="component" value="Chromosome"/>
</dbReference>
<accession>A0A5K7YRN4</accession>
<protein>
    <submittedName>
        <fullName evidence="1">Uncharacterized protein</fullName>
    </submittedName>
</protein>
<keyword evidence="2" id="KW-1185">Reference proteome</keyword>
<evidence type="ECO:0000313" key="2">
    <source>
        <dbReference type="Proteomes" id="UP000427906"/>
    </source>
</evidence>
<reference evidence="1 2" key="1">
    <citation type="submission" date="2019-11" db="EMBL/GenBank/DDBJ databases">
        <title>Comparative genomics of hydrocarbon-degrading Desulfosarcina strains.</title>
        <authorList>
            <person name="Watanabe M."/>
            <person name="Kojima H."/>
            <person name="Fukui M."/>
        </authorList>
    </citation>
    <scope>NUCLEOTIDE SEQUENCE [LARGE SCALE GENOMIC DNA]</scope>
    <source>
        <strain evidence="1 2">PL12</strain>
    </source>
</reference>
<dbReference type="AlphaFoldDB" id="A0A5K7YRN4"/>
<evidence type="ECO:0000313" key="1">
    <source>
        <dbReference type="EMBL" id="BBO71020.1"/>
    </source>
</evidence>
<gene>
    <name evidence="1" type="ORF">DSCA_49500</name>
</gene>
<dbReference type="EMBL" id="AP021874">
    <property type="protein sequence ID" value="BBO71020.1"/>
    <property type="molecule type" value="Genomic_DNA"/>
</dbReference>
<dbReference type="KEGG" id="dalk:DSCA_49500"/>